<reference evidence="2" key="3">
    <citation type="submission" date="2025-09" db="UniProtKB">
        <authorList>
            <consortium name="Ensembl"/>
        </authorList>
    </citation>
    <scope>IDENTIFICATION</scope>
</reference>
<gene>
    <name evidence="2" type="primary">fbxo47</name>
</gene>
<dbReference type="Pfam" id="PF00646">
    <property type="entry name" value="F-box"/>
    <property type="match status" value="1"/>
</dbReference>
<dbReference type="InterPro" id="IPR001810">
    <property type="entry name" value="F-box_dom"/>
</dbReference>
<dbReference type="Ensembl" id="ENSTRUT00000008598.3">
    <property type="protein sequence ID" value="ENSTRUP00000008547.3"/>
    <property type="gene ID" value="ENSTRUG00000003649.3"/>
</dbReference>
<dbReference type="Pfam" id="PF24467">
    <property type="entry name" value="ARM_FBXO47"/>
    <property type="match status" value="1"/>
</dbReference>
<dbReference type="KEGG" id="tru:101076250"/>
<dbReference type="PANTHER" id="PTHR34098">
    <property type="entry name" value="F-BOX ONLY PROTEIN 47"/>
    <property type="match status" value="1"/>
</dbReference>
<keyword evidence="3" id="KW-1185">Reference proteome</keyword>
<dbReference type="Proteomes" id="UP000005226">
    <property type="component" value="Chromosome 1"/>
</dbReference>
<reference evidence="2" key="2">
    <citation type="submission" date="2025-08" db="UniProtKB">
        <authorList>
            <consortium name="Ensembl"/>
        </authorList>
    </citation>
    <scope>IDENTIFICATION</scope>
</reference>
<dbReference type="PROSITE" id="PS50181">
    <property type="entry name" value="FBOX"/>
    <property type="match status" value="1"/>
</dbReference>
<dbReference type="HOGENOM" id="CLU_048746_0_0_1"/>
<dbReference type="GeneTree" id="ENSGT00940000167237"/>
<protein>
    <recommendedName>
        <fullName evidence="1">F-box domain-containing protein</fullName>
    </recommendedName>
</protein>
<sequence>METSPTRTDKRHRHSRVVLNRSTGKGNLDYIVDYNGSSYTLSAVAVMVKKTSKRNARSFTDCFKLRRTPLQRRPARTIVTRSQSHIRGGLFRRLPSELFDMILDQMSVRDLSIFSMVSKEVNGQVRAYISTLAWRKRMMNENFHHFVSFKQTFIVGHYKDLSLLFKRCTLLLPTKERLKFIFSKISQIPCFSMDQCELPGCLGLSCYGVFFQTLIAGWDRLECHRVFNFLCELTHLLKNIEAVLIERPGLKRYQERQIRLYCRHVLLDCWPNQPVKKFWLNLLLNPWPLVSQARLLFILYGPSCPDGTLNWHSLVEMELPRRSLWEVANAIHLLFGDTDLEDQSNQSMLTILEELIVVPQQWHVDNVARLLVLCESSLCYNILASKAINGRLFEVSRLLVHIVLVCEEDNYHVSWAVKLVHRIYNLLRTAAEKFRFIQQLESMFSMVTMEMLEFSVTGNNVGDRETLQSLHFFLNSTARFHAKLLQMFVR</sequence>
<reference evidence="2 3" key="1">
    <citation type="journal article" date="2011" name="Genome Biol. Evol.">
        <title>Integration of the genetic map and genome assembly of fugu facilitates insights into distinct features of genome evolution in teleosts and mammals.</title>
        <authorList>
            <person name="Kai W."/>
            <person name="Kikuchi K."/>
            <person name="Tohari S."/>
            <person name="Chew A.K."/>
            <person name="Tay A."/>
            <person name="Fujiwara A."/>
            <person name="Hosoya S."/>
            <person name="Suetake H."/>
            <person name="Naruse K."/>
            <person name="Brenner S."/>
            <person name="Suzuki Y."/>
            <person name="Venkatesh B."/>
        </authorList>
    </citation>
    <scope>NUCLEOTIDE SEQUENCE [LARGE SCALE GENOMIC DNA]</scope>
</reference>
<organism evidence="2 3">
    <name type="scientific">Takifugu rubripes</name>
    <name type="common">Japanese pufferfish</name>
    <name type="synonym">Fugu rubripes</name>
    <dbReference type="NCBI Taxonomy" id="31033"/>
    <lineage>
        <taxon>Eukaryota</taxon>
        <taxon>Metazoa</taxon>
        <taxon>Chordata</taxon>
        <taxon>Craniata</taxon>
        <taxon>Vertebrata</taxon>
        <taxon>Euteleostomi</taxon>
        <taxon>Actinopterygii</taxon>
        <taxon>Neopterygii</taxon>
        <taxon>Teleostei</taxon>
        <taxon>Neoteleostei</taxon>
        <taxon>Acanthomorphata</taxon>
        <taxon>Eupercaria</taxon>
        <taxon>Tetraodontiformes</taxon>
        <taxon>Tetradontoidea</taxon>
        <taxon>Tetraodontidae</taxon>
        <taxon>Takifugu</taxon>
    </lineage>
</organism>
<dbReference type="OrthoDB" id="9858120at2759"/>
<proteinExistence type="predicted"/>
<name>H2S822_TAKRU</name>
<dbReference type="STRING" id="31033.ENSTRUP00000008547"/>
<dbReference type="AlphaFoldDB" id="H2S822"/>
<accession>H2S822</accession>
<dbReference type="InterPro" id="IPR038946">
    <property type="entry name" value="FBXO47"/>
</dbReference>
<evidence type="ECO:0000313" key="2">
    <source>
        <dbReference type="Ensembl" id="ENSTRUP00000008547.3"/>
    </source>
</evidence>
<dbReference type="OMA" id="AFACVTM"/>
<dbReference type="InterPro" id="IPR056622">
    <property type="entry name" value="ARM_FBXO47"/>
</dbReference>
<dbReference type="PANTHER" id="PTHR34098:SF1">
    <property type="entry name" value="F-BOX ONLY PROTEIN 47"/>
    <property type="match status" value="1"/>
</dbReference>
<evidence type="ECO:0000259" key="1">
    <source>
        <dbReference type="PROSITE" id="PS50181"/>
    </source>
</evidence>
<dbReference type="eggNOG" id="ENOG502QV8T">
    <property type="taxonomic scope" value="Eukaryota"/>
</dbReference>
<dbReference type="InParanoid" id="H2S822"/>
<feature type="domain" description="F-box" evidence="1">
    <location>
        <begin position="88"/>
        <end position="137"/>
    </location>
</feature>
<evidence type="ECO:0000313" key="3">
    <source>
        <dbReference type="Proteomes" id="UP000005226"/>
    </source>
</evidence>